<comment type="caution">
    <text evidence="1">The sequence shown here is derived from an EMBL/GenBank/DDBJ whole genome shotgun (WGS) entry which is preliminary data.</text>
</comment>
<dbReference type="Proteomes" id="UP000790709">
    <property type="component" value="Unassembled WGS sequence"/>
</dbReference>
<reference evidence="1" key="1">
    <citation type="journal article" date="2021" name="New Phytol.">
        <title>Evolutionary innovations through gain and loss of genes in the ectomycorrhizal Boletales.</title>
        <authorList>
            <person name="Wu G."/>
            <person name="Miyauchi S."/>
            <person name="Morin E."/>
            <person name="Kuo A."/>
            <person name="Drula E."/>
            <person name="Varga T."/>
            <person name="Kohler A."/>
            <person name="Feng B."/>
            <person name="Cao Y."/>
            <person name="Lipzen A."/>
            <person name="Daum C."/>
            <person name="Hundley H."/>
            <person name="Pangilinan J."/>
            <person name="Johnson J."/>
            <person name="Barry K."/>
            <person name="LaButti K."/>
            <person name="Ng V."/>
            <person name="Ahrendt S."/>
            <person name="Min B."/>
            <person name="Choi I.G."/>
            <person name="Park H."/>
            <person name="Plett J.M."/>
            <person name="Magnuson J."/>
            <person name="Spatafora J.W."/>
            <person name="Nagy L.G."/>
            <person name="Henrissat B."/>
            <person name="Grigoriev I.V."/>
            <person name="Yang Z.L."/>
            <person name="Xu J."/>
            <person name="Martin F.M."/>
        </authorList>
    </citation>
    <scope>NUCLEOTIDE SEQUENCE</scope>
    <source>
        <strain evidence="1">KUC20120723A-06</strain>
    </source>
</reference>
<evidence type="ECO:0000313" key="2">
    <source>
        <dbReference type="Proteomes" id="UP000790709"/>
    </source>
</evidence>
<name>A0ACB8AX00_9AGAM</name>
<organism evidence="1 2">
    <name type="scientific">Leucogyrophana mollusca</name>
    <dbReference type="NCBI Taxonomy" id="85980"/>
    <lineage>
        <taxon>Eukaryota</taxon>
        <taxon>Fungi</taxon>
        <taxon>Dikarya</taxon>
        <taxon>Basidiomycota</taxon>
        <taxon>Agaricomycotina</taxon>
        <taxon>Agaricomycetes</taxon>
        <taxon>Agaricomycetidae</taxon>
        <taxon>Boletales</taxon>
        <taxon>Boletales incertae sedis</taxon>
        <taxon>Leucogyrophana</taxon>
    </lineage>
</organism>
<accession>A0ACB8AX00</accession>
<feature type="non-terminal residue" evidence="1">
    <location>
        <position position="380"/>
    </location>
</feature>
<sequence>MDRNPEGNKEGQATSVSCIDPAISTSDGQDVGSSPCMSHAASSPSQPYLRLGMPAFPVLSMVPSASGQPPNAKIPHLPRKAPVPLLLRPLQLDPPSLLTPPETTRPEGIPKSITDKLAEHDEKLAEQTRRTDELEKALASSTKDLEKAQRTINELHETLAENEAAIGAAVHTFKQDVGALADALENLQLAGPPDPSIPPTAVKKEEVSRAAIGRDNVWNTGCRNAFLQALNVTVPNQIKALHPRKDGKLIVDDTIFPDFAENFEANAAWHGAMITYLRANVRKCQVGITQESVDGKTKKEMLDRVRHSFNYYAAEYRKANGLNAKTGEQKVTHEQVDVRRTARKRQKARLRSEVREDAGLKDVVWNFLFEWQYQSTDESQ</sequence>
<gene>
    <name evidence="1" type="ORF">BV22DRAFT_1052795</name>
</gene>
<protein>
    <submittedName>
        <fullName evidence="1">Uncharacterized protein</fullName>
    </submittedName>
</protein>
<evidence type="ECO:0000313" key="1">
    <source>
        <dbReference type="EMBL" id="KAH7916952.1"/>
    </source>
</evidence>
<proteinExistence type="predicted"/>
<dbReference type="EMBL" id="MU267418">
    <property type="protein sequence ID" value="KAH7916952.1"/>
    <property type="molecule type" value="Genomic_DNA"/>
</dbReference>
<keyword evidence="2" id="KW-1185">Reference proteome</keyword>